<organism evidence="1 2">
    <name type="scientific">Phytophthora sojae (strain P6497)</name>
    <name type="common">Soybean stem and root rot agent</name>
    <name type="synonym">Phytophthora megasperma f. sp. glycines</name>
    <dbReference type="NCBI Taxonomy" id="1094619"/>
    <lineage>
        <taxon>Eukaryota</taxon>
        <taxon>Sar</taxon>
        <taxon>Stramenopiles</taxon>
        <taxon>Oomycota</taxon>
        <taxon>Peronosporomycetes</taxon>
        <taxon>Peronosporales</taxon>
        <taxon>Peronosporaceae</taxon>
        <taxon>Phytophthora</taxon>
    </lineage>
</organism>
<evidence type="ECO:0000313" key="1">
    <source>
        <dbReference type="EMBL" id="EGZ25070.1"/>
    </source>
</evidence>
<sequence>WMSERFFEKFARNPKLSLQNPAFTTAMQQDPQAAILKYQKDPAVSTMLRDFMEFLGSHFEEV</sequence>
<name>G4YXS7_PHYSP</name>
<dbReference type="AlphaFoldDB" id="G4YXS7"/>
<dbReference type="InParanoid" id="G4YXS7"/>
<gene>
    <name evidence="1" type="ORF">PHYSODRAFT_418961</name>
</gene>
<dbReference type="EMBL" id="JH159152">
    <property type="protein sequence ID" value="EGZ25070.1"/>
    <property type="molecule type" value="Genomic_DNA"/>
</dbReference>
<feature type="non-terminal residue" evidence="1">
    <location>
        <position position="1"/>
    </location>
</feature>
<feature type="non-terminal residue" evidence="1">
    <location>
        <position position="62"/>
    </location>
</feature>
<proteinExistence type="predicted"/>
<dbReference type="GeneID" id="20652044"/>
<keyword evidence="2" id="KW-1185">Reference proteome</keyword>
<dbReference type="SMR" id="G4YXS7"/>
<reference evidence="1 2" key="1">
    <citation type="journal article" date="2006" name="Science">
        <title>Phytophthora genome sequences uncover evolutionary origins and mechanisms of pathogenesis.</title>
        <authorList>
            <person name="Tyler B.M."/>
            <person name="Tripathy S."/>
            <person name="Zhang X."/>
            <person name="Dehal P."/>
            <person name="Jiang R.H."/>
            <person name="Aerts A."/>
            <person name="Arredondo F.D."/>
            <person name="Baxter L."/>
            <person name="Bensasson D."/>
            <person name="Beynon J.L."/>
            <person name="Chapman J."/>
            <person name="Damasceno C.M."/>
            <person name="Dorrance A.E."/>
            <person name="Dou D."/>
            <person name="Dickerman A.W."/>
            <person name="Dubchak I.L."/>
            <person name="Garbelotto M."/>
            <person name="Gijzen M."/>
            <person name="Gordon S.G."/>
            <person name="Govers F."/>
            <person name="Grunwald N.J."/>
            <person name="Huang W."/>
            <person name="Ivors K.L."/>
            <person name="Jones R.W."/>
            <person name="Kamoun S."/>
            <person name="Krampis K."/>
            <person name="Lamour K.H."/>
            <person name="Lee M.K."/>
            <person name="McDonald W.H."/>
            <person name="Medina M."/>
            <person name="Meijer H.J."/>
            <person name="Nordberg E.K."/>
            <person name="Maclean D.J."/>
            <person name="Ospina-Giraldo M.D."/>
            <person name="Morris P.F."/>
            <person name="Phuntumart V."/>
            <person name="Putnam N.H."/>
            <person name="Rash S."/>
            <person name="Rose J.K."/>
            <person name="Sakihama Y."/>
            <person name="Salamov A.A."/>
            <person name="Savidor A."/>
            <person name="Scheuring C.F."/>
            <person name="Smith B.M."/>
            <person name="Sobral B.W."/>
            <person name="Terry A."/>
            <person name="Torto-Alalibo T.A."/>
            <person name="Win J."/>
            <person name="Xu Z."/>
            <person name="Zhang H."/>
            <person name="Grigoriev I.V."/>
            <person name="Rokhsar D.S."/>
            <person name="Boore J.L."/>
        </authorList>
    </citation>
    <scope>NUCLEOTIDE SEQUENCE [LARGE SCALE GENOMIC DNA]</scope>
    <source>
        <strain evidence="1 2">P6497</strain>
    </source>
</reference>
<protein>
    <submittedName>
        <fullName evidence="1">Uncharacterized protein</fullName>
    </submittedName>
</protein>
<dbReference type="Proteomes" id="UP000002640">
    <property type="component" value="Unassembled WGS sequence"/>
</dbReference>
<dbReference type="KEGG" id="psoj:PHYSODRAFT_418961"/>
<dbReference type="RefSeq" id="XP_009520358.1">
    <property type="nucleotide sequence ID" value="XM_009522063.1"/>
</dbReference>
<evidence type="ECO:0000313" key="2">
    <source>
        <dbReference type="Proteomes" id="UP000002640"/>
    </source>
</evidence>
<accession>G4YXS7</accession>
<dbReference type="Gene3D" id="1.10.260.100">
    <property type="match status" value="1"/>
</dbReference>